<evidence type="ECO:0000313" key="7">
    <source>
        <dbReference type="EMBL" id="MPM39394.1"/>
    </source>
</evidence>
<keyword evidence="4 6" id="KW-1133">Transmembrane helix</keyword>
<name>A0A644ZNV4_9ZZZZ</name>
<dbReference type="PANTHER" id="PTHR33529:SF6">
    <property type="entry name" value="YJGP_YJGQ FAMILY PERMEASE"/>
    <property type="match status" value="1"/>
</dbReference>
<dbReference type="Pfam" id="PF03739">
    <property type="entry name" value="LptF_LptG"/>
    <property type="match status" value="1"/>
</dbReference>
<dbReference type="InterPro" id="IPR005495">
    <property type="entry name" value="LptG/LptF_permease"/>
</dbReference>
<dbReference type="EMBL" id="VSSQ01008623">
    <property type="protein sequence ID" value="MPM39394.1"/>
    <property type="molecule type" value="Genomic_DNA"/>
</dbReference>
<evidence type="ECO:0000256" key="3">
    <source>
        <dbReference type="ARBA" id="ARBA00022692"/>
    </source>
</evidence>
<evidence type="ECO:0000256" key="2">
    <source>
        <dbReference type="ARBA" id="ARBA00022475"/>
    </source>
</evidence>
<feature type="transmembrane region" description="Helical" evidence="6">
    <location>
        <begin position="93"/>
        <end position="116"/>
    </location>
</feature>
<sequence length="150" mass="16944">MLVSDQLQGAISMIDTYIIEEGQYLLPLRKTKIERFRKFTLSIACFIFFFIGAPLGAIIRKGGLGTPVIVSMLFFVVYWVVDISGKKLASDGMITPAMGTLISSMVLFPIGVYLTWKSTKDSALFNADAYIMFFRKIMDRINRYKGEKTN</sequence>
<dbReference type="GO" id="GO:0015920">
    <property type="term" value="P:lipopolysaccharide transport"/>
    <property type="evidence" value="ECO:0007669"/>
    <property type="project" value="TreeGrafter"/>
</dbReference>
<evidence type="ECO:0008006" key="8">
    <source>
        <dbReference type="Google" id="ProtNLM"/>
    </source>
</evidence>
<accession>A0A644ZNV4</accession>
<keyword evidence="2" id="KW-1003">Cell membrane</keyword>
<reference evidence="7" key="1">
    <citation type="submission" date="2019-08" db="EMBL/GenBank/DDBJ databases">
        <authorList>
            <person name="Kucharzyk K."/>
            <person name="Murdoch R.W."/>
            <person name="Higgins S."/>
            <person name="Loffler F."/>
        </authorList>
    </citation>
    <scope>NUCLEOTIDE SEQUENCE</scope>
</reference>
<dbReference type="AlphaFoldDB" id="A0A644ZNV4"/>
<keyword evidence="3 6" id="KW-0812">Transmembrane</keyword>
<feature type="transmembrane region" description="Helical" evidence="6">
    <location>
        <begin position="64"/>
        <end position="81"/>
    </location>
</feature>
<comment type="subcellular location">
    <subcellularLocation>
        <location evidence="1">Cell membrane</location>
        <topology evidence="1">Multi-pass membrane protein</topology>
    </subcellularLocation>
</comment>
<evidence type="ECO:0000256" key="4">
    <source>
        <dbReference type="ARBA" id="ARBA00022989"/>
    </source>
</evidence>
<dbReference type="PANTHER" id="PTHR33529">
    <property type="entry name" value="SLR0882 PROTEIN-RELATED"/>
    <property type="match status" value="1"/>
</dbReference>
<proteinExistence type="predicted"/>
<gene>
    <name evidence="7" type="ORF">SDC9_86027</name>
</gene>
<evidence type="ECO:0000256" key="1">
    <source>
        <dbReference type="ARBA" id="ARBA00004651"/>
    </source>
</evidence>
<protein>
    <recommendedName>
        <fullName evidence="8">Lipopolysaccharide export system permease protein LptG</fullName>
    </recommendedName>
</protein>
<evidence type="ECO:0000256" key="6">
    <source>
        <dbReference type="SAM" id="Phobius"/>
    </source>
</evidence>
<dbReference type="GO" id="GO:0043190">
    <property type="term" value="C:ATP-binding cassette (ABC) transporter complex"/>
    <property type="evidence" value="ECO:0007669"/>
    <property type="project" value="TreeGrafter"/>
</dbReference>
<organism evidence="7">
    <name type="scientific">bioreactor metagenome</name>
    <dbReference type="NCBI Taxonomy" id="1076179"/>
    <lineage>
        <taxon>unclassified sequences</taxon>
        <taxon>metagenomes</taxon>
        <taxon>ecological metagenomes</taxon>
    </lineage>
</organism>
<feature type="transmembrane region" description="Helical" evidence="6">
    <location>
        <begin position="39"/>
        <end position="58"/>
    </location>
</feature>
<evidence type="ECO:0000256" key="5">
    <source>
        <dbReference type="ARBA" id="ARBA00023136"/>
    </source>
</evidence>
<keyword evidence="5 6" id="KW-0472">Membrane</keyword>
<comment type="caution">
    <text evidence="7">The sequence shown here is derived from an EMBL/GenBank/DDBJ whole genome shotgun (WGS) entry which is preliminary data.</text>
</comment>